<name>A0A1G7FAB7_9BACT</name>
<dbReference type="AlphaFoldDB" id="A0A1G7FAB7"/>
<evidence type="ECO:0008006" key="4">
    <source>
        <dbReference type="Google" id="ProtNLM"/>
    </source>
</evidence>
<accession>A0A1G7FAB7</accession>
<gene>
    <name evidence="2" type="ORF">SAMN05444167_0270</name>
</gene>
<dbReference type="Proteomes" id="UP000182427">
    <property type="component" value="Chromosome I"/>
</dbReference>
<feature type="chain" id="PRO_5009240942" description="Lipocalin-like domain-containing protein" evidence="1">
    <location>
        <begin position="22"/>
        <end position="125"/>
    </location>
</feature>
<protein>
    <recommendedName>
        <fullName evidence="4">Lipocalin-like domain-containing protein</fullName>
    </recommendedName>
</protein>
<evidence type="ECO:0000256" key="1">
    <source>
        <dbReference type="SAM" id="SignalP"/>
    </source>
</evidence>
<organism evidence="2 3">
    <name type="scientific">Terriglobus roseus</name>
    <dbReference type="NCBI Taxonomy" id="392734"/>
    <lineage>
        <taxon>Bacteria</taxon>
        <taxon>Pseudomonadati</taxon>
        <taxon>Acidobacteriota</taxon>
        <taxon>Terriglobia</taxon>
        <taxon>Terriglobales</taxon>
        <taxon>Acidobacteriaceae</taxon>
        <taxon>Terriglobus</taxon>
    </lineage>
</organism>
<proteinExistence type="predicted"/>
<keyword evidence="1" id="KW-0732">Signal</keyword>
<evidence type="ECO:0000313" key="2">
    <source>
        <dbReference type="EMBL" id="SDE72802.1"/>
    </source>
</evidence>
<feature type="signal peptide" evidence="1">
    <location>
        <begin position="1"/>
        <end position="21"/>
    </location>
</feature>
<dbReference type="OrthoDB" id="119338at2"/>
<sequence>MKLPIFVCVSLSLAVSVAAQSQPSITGTWTTQTEVQGIAVNETCMLKQAADGALSGTCDTPGGKFTVTGKANGGNVTFSHPAAYQGEDMTVSFFGKLDSPESITGSIDMQPINAGGAFAMKKISK</sequence>
<dbReference type="EMBL" id="LT629690">
    <property type="protein sequence ID" value="SDE72802.1"/>
    <property type="molecule type" value="Genomic_DNA"/>
</dbReference>
<reference evidence="2 3" key="1">
    <citation type="submission" date="2016-10" db="EMBL/GenBank/DDBJ databases">
        <authorList>
            <person name="de Groot N.N."/>
        </authorList>
    </citation>
    <scope>NUCLEOTIDE SEQUENCE [LARGE SCALE GENOMIC DNA]</scope>
    <source>
        <strain evidence="2 3">GAS232</strain>
    </source>
</reference>
<keyword evidence="3" id="KW-1185">Reference proteome</keyword>
<evidence type="ECO:0000313" key="3">
    <source>
        <dbReference type="Proteomes" id="UP000182427"/>
    </source>
</evidence>
<dbReference type="RefSeq" id="WP_083343556.1">
    <property type="nucleotide sequence ID" value="NZ_LT629690.1"/>
</dbReference>